<keyword evidence="1" id="KW-0812">Transmembrane</keyword>
<dbReference type="EMBL" id="JAOQKC010000014">
    <property type="protein sequence ID" value="MCU6697484.1"/>
    <property type="molecule type" value="Genomic_DNA"/>
</dbReference>
<keyword evidence="3" id="KW-1185">Reference proteome</keyword>
<evidence type="ECO:0000256" key="1">
    <source>
        <dbReference type="SAM" id="Phobius"/>
    </source>
</evidence>
<name>A0ABT2RYS3_9FIRM</name>
<feature type="transmembrane region" description="Helical" evidence="1">
    <location>
        <begin position="63"/>
        <end position="82"/>
    </location>
</feature>
<comment type="caution">
    <text evidence="2">The sequence shown here is derived from an EMBL/GenBank/DDBJ whole genome shotgun (WGS) entry which is preliminary data.</text>
</comment>
<reference evidence="2 3" key="1">
    <citation type="journal article" date="2021" name="ISME Commun">
        <title>Automated analysis of genomic sequences facilitates high-throughput and comprehensive description of bacteria.</title>
        <authorList>
            <person name="Hitch T.C.A."/>
        </authorList>
    </citation>
    <scope>NUCLEOTIDE SEQUENCE [LARGE SCALE GENOMIC DNA]</scope>
    <source>
        <strain evidence="2 3">Sanger_04</strain>
    </source>
</reference>
<dbReference type="Proteomes" id="UP001652461">
    <property type="component" value="Unassembled WGS sequence"/>
</dbReference>
<organism evidence="2 3">
    <name type="scientific">Laedolimicola ammoniilytica</name>
    <dbReference type="NCBI Taxonomy" id="2981771"/>
    <lineage>
        <taxon>Bacteria</taxon>
        <taxon>Bacillati</taxon>
        <taxon>Bacillota</taxon>
        <taxon>Clostridia</taxon>
        <taxon>Lachnospirales</taxon>
        <taxon>Lachnospiraceae</taxon>
        <taxon>Laedolimicola</taxon>
    </lineage>
</organism>
<proteinExistence type="predicted"/>
<evidence type="ECO:0000313" key="3">
    <source>
        <dbReference type="Proteomes" id="UP001652461"/>
    </source>
</evidence>
<sequence length="292" mass="33991">MTELTTYYQNVKRAVRQNLTLYFAAIIVLMMLTSVLLGPPFSRTVTTAGFTYRVDGWFWEKNWLMYLIILVSGLLAVIRGGAAGVKNFKALRNILYMDCDAERLLCIADEGTRYVPYDVYRNQKQARKVAGRQRRYFEQLYVEALLACGQVGVADLYMKNGWKSKRNTLIYRQLSLNIQAHYAYQEQDAVRYRSIMEQGGRLLKRSTALWARLDWLEGRREQAVERLKTTQPRVPYEQMMFYGMLSDYLDELGQPEEARKYADYVIEHGGTLALRSMVLEKRQTKTAESQSE</sequence>
<evidence type="ECO:0000313" key="2">
    <source>
        <dbReference type="EMBL" id="MCU6697484.1"/>
    </source>
</evidence>
<accession>A0ABT2RYS3</accession>
<gene>
    <name evidence="2" type="ORF">OCV63_11375</name>
</gene>
<dbReference type="RefSeq" id="WP_158363951.1">
    <property type="nucleotide sequence ID" value="NZ_JAOQKC010000014.1"/>
</dbReference>
<protein>
    <submittedName>
        <fullName evidence="2">Uncharacterized protein</fullName>
    </submittedName>
</protein>
<keyword evidence="1" id="KW-0472">Membrane</keyword>
<feature type="transmembrane region" description="Helical" evidence="1">
    <location>
        <begin position="21"/>
        <end position="43"/>
    </location>
</feature>
<keyword evidence="1" id="KW-1133">Transmembrane helix</keyword>